<keyword evidence="1 3" id="KW-0328">Glycosyltransferase</keyword>
<keyword evidence="3" id="KW-0472">Membrane</keyword>
<keyword evidence="2 4" id="KW-0808">Transferase</keyword>
<dbReference type="GO" id="GO:0071555">
    <property type="term" value="P:cell wall organization"/>
    <property type="evidence" value="ECO:0007669"/>
    <property type="project" value="UniProtKB-KW"/>
</dbReference>
<reference evidence="4 5" key="1">
    <citation type="submission" date="2020-12" db="EMBL/GenBank/DDBJ databases">
        <title>Concerted genomic and epigenomic changes stabilize Arabidopsis allopolyploids.</title>
        <authorList>
            <person name="Chen Z."/>
        </authorList>
    </citation>
    <scope>NUCLEOTIDE SEQUENCE [LARGE SCALE GENOMIC DNA]</scope>
    <source>
        <strain evidence="4">As9502</strain>
        <tissue evidence="4">Leaf</tissue>
    </source>
</reference>
<proteinExistence type="inferred from homology"/>
<dbReference type="PANTHER" id="PTHR32116:SF58">
    <property type="entry name" value="GALACTURONOSYLTRANSFERASE 2-RELATED"/>
    <property type="match status" value="1"/>
</dbReference>
<dbReference type="InterPro" id="IPR002495">
    <property type="entry name" value="Glyco_trans_8"/>
</dbReference>
<dbReference type="GO" id="GO:0047262">
    <property type="term" value="F:polygalacturonate 4-alpha-galacturonosyltransferase activity"/>
    <property type="evidence" value="ECO:0007669"/>
    <property type="project" value="InterPro"/>
</dbReference>
<dbReference type="Pfam" id="PF25557">
    <property type="entry name" value="GAUT_1"/>
    <property type="match status" value="1"/>
</dbReference>
<accession>A0A8T2GAV1</accession>
<protein>
    <recommendedName>
        <fullName evidence="3">Hexosyltransferase</fullName>
        <ecNumber evidence="3">2.4.1.-</ecNumber>
    </recommendedName>
</protein>
<dbReference type="OrthoDB" id="411524at2759"/>
<dbReference type="Pfam" id="PF01501">
    <property type="entry name" value="Glyco_transf_8"/>
    <property type="match status" value="1"/>
</dbReference>
<comment type="subcellular location">
    <subcellularLocation>
        <location evidence="3">Golgi apparatus membrane</location>
        <topology evidence="3">Single-pass type II membrane protein</topology>
    </subcellularLocation>
</comment>
<dbReference type="PANTHER" id="PTHR32116">
    <property type="entry name" value="GALACTURONOSYLTRANSFERASE 4-RELATED"/>
    <property type="match status" value="1"/>
</dbReference>
<evidence type="ECO:0000313" key="5">
    <source>
        <dbReference type="Proteomes" id="UP000694251"/>
    </source>
</evidence>
<feature type="transmembrane region" description="Helical" evidence="3">
    <location>
        <begin position="21"/>
        <end position="41"/>
    </location>
</feature>
<evidence type="ECO:0000313" key="4">
    <source>
        <dbReference type="EMBL" id="KAG7644514.1"/>
    </source>
</evidence>
<comment type="caution">
    <text evidence="4">The sequence shown here is derived from an EMBL/GenBank/DDBJ whole genome shotgun (WGS) entry which is preliminary data.</text>
</comment>
<dbReference type="GO" id="GO:0000139">
    <property type="term" value="C:Golgi membrane"/>
    <property type="evidence" value="ECO:0007669"/>
    <property type="project" value="UniProtKB-SubCell"/>
</dbReference>
<evidence type="ECO:0000256" key="3">
    <source>
        <dbReference type="RuleBase" id="RU362027"/>
    </source>
</evidence>
<sequence length="582" mass="68090">MARRIQRRSRCRDLYRQCVTSVVLGFLLFLVYSTLMISYRLHKRSLFEKYNIRNNFINKDLNWREREALESIPSLFTKEVLDVLNSTTSSDNPLSLDSLRKNHSVANSVQTSSEGNEDKMVPRFGHGTWIGKAFNDTPEMLHERSLRQEKRLERANELMNDDSLQKLETAAMARSRSVDSAPLGNYTIWKNEYRRGKSFEDMLRLMQDQIIMARVYSGLAKFTNNLALHQEIETQLMKLAWEEESTDIDQEQRVLDSIRDMGQILARAHEQLYECKLVTNKLRAMLQTVEDELENEQTYITFLTQLASKALPDAIHCLTMRLNLEYHLLPLPMRNFPRRENLENPKLYHYALFSDNVLAASVVVNSTVMNAQDPSRHVFHLVTDKLNFGAMSMWFLLNPPGEATIHVQRFEDFTWLNSSYSPVLSQLESAAMKKFYFKTARSESVESGSENLKYRYPKYMSMLNHLRFYIPRIFPKLEKILFVDDDVVVQKDLTPLWSIDLKGKVNGAVETCGVTFHRLDTYLNFSDKHISENFDPKFCGWAYGMNIFDLKEWKKNNITETYHFWQNLVSSSSWLIFNLKLL</sequence>
<evidence type="ECO:0000256" key="2">
    <source>
        <dbReference type="ARBA" id="ARBA00022679"/>
    </source>
</evidence>
<evidence type="ECO:0000256" key="1">
    <source>
        <dbReference type="ARBA" id="ARBA00022676"/>
    </source>
</evidence>
<keyword evidence="3" id="KW-1133">Transmembrane helix</keyword>
<comment type="similarity">
    <text evidence="3">Belongs to the glycosyltransferase 8 family.</text>
</comment>
<comment type="pathway">
    <text evidence="3">Glycan metabolism; pectin biosynthesis.</text>
</comment>
<dbReference type="EC" id="2.4.1.-" evidence="3"/>
<name>A0A8T2GAV1_ARASU</name>
<organism evidence="4 5">
    <name type="scientific">Arabidopsis suecica</name>
    <name type="common">Swedish thale-cress</name>
    <name type="synonym">Cardaminopsis suecica</name>
    <dbReference type="NCBI Taxonomy" id="45249"/>
    <lineage>
        <taxon>Eukaryota</taxon>
        <taxon>Viridiplantae</taxon>
        <taxon>Streptophyta</taxon>
        <taxon>Embryophyta</taxon>
        <taxon>Tracheophyta</taxon>
        <taxon>Spermatophyta</taxon>
        <taxon>Magnoliopsida</taxon>
        <taxon>eudicotyledons</taxon>
        <taxon>Gunneridae</taxon>
        <taxon>Pentapetalae</taxon>
        <taxon>rosids</taxon>
        <taxon>malvids</taxon>
        <taxon>Brassicales</taxon>
        <taxon>Brassicaceae</taxon>
        <taxon>Camelineae</taxon>
        <taxon>Arabidopsis</taxon>
    </lineage>
</organism>
<keyword evidence="3" id="KW-0812">Transmembrane</keyword>
<gene>
    <name evidence="4" type="ORF">ISN44_As02g041950</name>
</gene>
<keyword evidence="3" id="KW-0961">Cell wall biogenesis/degradation</keyword>
<keyword evidence="3" id="KW-0333">Golgi apparatus</keyword>
<dbReference type="EMBL" id="JAEFBJ010000002">
    <property type="protein sequence ID" value="KAG7644514.1"/>
    <property type="molecule type" value="Genomic_DNA"/>
</dbReference>
<dbReference type="Proteomes" id="UP000694251">
    <property type="component" value="Chromosome 2"/>
</dbReference>
<dbReference type="InterPro" id="IPR029993">
    <property type="entry name" value="GAUT"/>
</dbReference>
<dbReference type="AlphaFoldDB" id="A0A8T2GAV1"/>
<keyword evidence="5" id="KW-1185">Reference proteome</keyword>